<reference evidence="2" key="1">
    <citation type="submission" date="2013-01" db="EMBL/GenBank/DDBJ databases">
        <title>Draft Genome Sequence of a Mulberry Tree, Morus notabilis C.K. Schneid.</title>
        <authorList>
            <person name="He N."/>
            <person name="Zhao S."/>
        </authorList>
    </citation>
    <scope>NUCLEOTIDE SEQUENCE</scope>
</reference>
<gene>
    <name evidence="1" type="ORF">L484_017780</name>
</gene>
<protein>
    <submittedName>
        <fullName evidence="1">Uncharacterized protein</fullName>
    </submittedName>
</protein>
<keyword evidence="2" id="KW-1185">Reference proteome</keyword>
<evidence type="ECO:0000313" key="2">
    <source>
        <dbReference type="Proteomes" id="UP000030645"/>
    </source>
</evidence>
<sequence length="134" mass="15605">MPQDCESSQQRSKTDGFAMMKSIEFGFSNLQVRLLHRRFRHCQPLHRRSYHSLSTSTVSYLMTKIVLTRERLDLQRREALSQITPVPTIVYQVMIHNLIDYADRQSPTLALVYQVMIHNLSDYADLRSPAPVIV</sequence>
<organism evidence="1 2">
    <name type="scientific">Morus notabilis</name>
    <dbReference type="NCBI Taxonomy" id="981085"/>
    <lineage>
        <taxon>Eukaryota</taxon>
        <taxon>Viridiplantae</taxon>
        <taxon>Streptophyta</taxon>
        <taxon>Embryophyta</taxon>
        <taxon>Tracheophyta</taxon>
        <taxon>Spermatophyta</taxon>
        <taxon>Magnoliopsida</taxon>
        <taxon>eudicotyledons</taxon>
        <taxon>Gunneridae</taxon>
        <taxon>Pentapetalae</taxon>
        <taxon>rosids</taxon>
        <taxon>fabids</taxon>
        <taxon>Rosales</taxon>
        <taxon>Moraceae</taxon>
        <taxon>Moreae</taxon>
        <taxon>Morus</taxon>
    </lineage>
</organism>
<accession>W9RDV2</accession>
<name>W9RDV2_9ROSA</name>
<dbReference type="EMBL" id="KE344549">
    <property type="protein sequence ID" value="EXB66540.1"/>
    <property type="molecule type" value="Genomic_DNA"/>
</dbReference>
<dbReference type="AlphaFoldDB" id="W9RDV2"/>
<dbReference type="Proteomes" id="UP000030645">
    <property type="component" value="Unassembled WGS sequence"/>
</dbReference>
<evidence type="ECO:0000313" key="1">
    <source>
        <dbReference type="EMBL" id="EXB66540.1"/>
    </source>
</evidence>
<proteinExistence type="predicted"/>